<evidence type="ECO:0000313" key="10">
    <source>
        <dbReference type="Proteomes" id="UP000193067"/>
    </source>
</evidence>
<dbReference type="GO" id="GO:0005737">
    <property type="term" value="C:cytoplasm"/>
    <property type="evidence" value="ECO:0007669"/>
    <property type="project" value="TreeGrafter"/>
</dbReference>
<evidence type="ECO:0000256" key="5">
    <source>
        <dbReference type="PIRSR" id="PIRSR036492-1"/>
    </source>
</evidence>
<dbReference type="GO" id="GO:0004029">
    <property type="term" value="F:aldehyde dehydrogenase (NAD+) activity"/>
    <property type="evidence" value="ECO:0007669"/>
    <property type="project" value="TreeGrafter"/>
</dbReference>
<dbReference type="Gene3D" id="3.40.605.10">
    <property type="entry name" value="Aldehyde Dehydrogenase, Chain A, domain 1"/>
    <property type="match status" value="1"/>
</dbReference>
<dbReference type="PROSITE" id="PS00070">
    <property type="entry name" value="ALDEHYDE_DEHYDR_CYS"/>
    <property type="match status" value="1"/>
</dbReference>
<proteinExistence type="inferred from homology"/>
<dbReference type="PANTHER" id="PTHR43570">
    <property type="entry name" value="ALDEHYDE DEHYDROGENASE"/>
    <property type="match status" value="1"/>
</dbReference>
<feature type="active site" evidence="5 6">
    <location>
        <position position="220"/>
    </location>
</feature>
<evidence type="ECO:0000256" key="4">
    <source>
        <dbReference type="PIRNR" id="PIRNR036492"/>
    </source>
</evidence>
<feature type="active site" evidence="5">
    <location>
        <position position="254"/>
    </location>
</feature>
<keyword evidence="2 4" id="KW-0560">Oxidoreductase</keyword>
<gene>
    <name evidence="9" type="ORF">PYCCODRAFT_1438426</name>
</gene>
<comment type="similarity">
    <text evidence="1 4 7">Belongs to the aldehyde dehydrogenase family.</text>
</comment>
<dbReference type="PANTHER" id="PTHR43570:SF16">
    <property type="entry name" value="ALDEHYDE DEHYDROGENASE TYPE III, ISOFORM Q"/>
    <property type="match status" value="1"/>
</dbReference>
<dbReference type="STRING" id="1353009.A0A1Y2IF11"/>
<dbReference type="PROSITE" id="PS00687">
    <property type="entry name" value="ALDEHYDE_DEHYDR_GLU"/>
    <property type="match status" value="1"/>
</dbReference>
<dbReference type="Proteomes" id="UP000193067">
    <property type="component" value="Unassembled WGS sequence"/>
</dbReference>
<name>A0A1Y2IF11_TRAC3</name>
<sequence length="488" mass="54199">MSGRPSSYTPLDEIYKIHERTRQAYRSGRAKSIAFRKQQIAQVGYIIKDNEDRFIEASKRDLGRPPQDTIFFDFAGTYIDIKLMYDNVEKWTKPRRAGCNLNFAPMGPRVKAEPKGTLLIIPPFNVPVFMLMGPLVGAIAGGNAVVLKPSEKCPACAELITELVPKYLDRDMFQMVNGGVAETTRLLELQWDHILFIGSTRVGRIVAEAAAKHLTPVTLELGGKNPVVIDPRSDVHLAAKRTFWGRVVNTGQVCLCPEYVLVPKDFQDTFVEAVKEIHNFFFPEGPKRSSSYGRIVSEAQVLRIKRLVDGTRGTIVFGGDVDVSERYVAPTLVKDVGLDDVLMSEEIFGPVLPLVPVQDVEEAIEIIRSRERPLAIYVFSQDKVFLNQVFENTESGAAIANETVISAGVPGLPMGGIGPSGYGYTTGKEMFDQFTHIRVSLNNPSWVDKIGFGFRYPPYKKENEKFLRALSPALPPRPTEKTSATGNS</sequence>
<dbReference type="GO" id="GO:0006081">
    <property type="term" value="P:aldehyde metabolic process"/>
    <property type="evidence" value="ECO:0007669"/>
    <property type="project" value="InterPro"/>
</dbReference>
<protein>
    <recommendedName>
        <fullName evidence="4">Aldehyde dehydrogenase</fullName>
    </recommendedName>
</protein>
<evidence type="ECO:0000256" key="6">
    <source>
        <dbReference type="PROSITE-ProRule" id="PRU10007"/>
    </source>
</evidence>
<reference evidence="9 10" key="1">
    <citation type="journal article" date="2015" name="Biotechnol. Biofuels">
        <title>Enhanced degradation of softwood versus hardwood by the white-rot fungus Pycnoporus coccineus.</title>
        <authorList>
            <person name="Couturier M."/>
            <person name="Navarro D."/>
            <person name="Chevret D."/>
            <person name="Henrissat B."/>
            <person name="Piumi F."/>
            <person name="Ruiz-Duenas F.J."/>
            <person name="Martinez A.T."/>
            <person name="Grigoriev I.V."/>
            <person name="Riley R."/>
            <person name="Lipzen A."/>
            <person name="Berrin J.G."/>
            <person name="Master E.R."/>
            <person name="Rosso M.N."/>
        </authorList>
    </citation>
    <scope>NUCLEOTIDE SEQUENCE [LARGE SCALE GENOMIC DNA]</scope>
    <source>
        <strain evidence="9 10">BRFM310</strain>
    </source>
</reference>
<dbReference type="SUPFAM" id="SSF53720">
    <property type="entry name" value="ALDH-like"/>
    <property type="match status" value="1"/>
</dbReference>
<dbReference type="OrthoDB" id="440325at2759"/>
<evidence type="ECO:0000256" key="2">
    <source>
        <dbReference type="ARBA" id="ARBA00023002"/>
    </source>
</evidence>
<keyword evidence="3" id="KW-0520">NAD</keyword>
<dbReference type="Pfam" id="PF00171">
    <property type="entry name" value="Aldedh"/>
    <property type="match status" value="1"/>
</dbReference>
<organism evidence="9 10">
    <name type="scientific">Trametes coccinea (strain BRFM310)</name>
    <name type="common">Pycnoporus coccineus</name>
    <dbReference type="NCBI Taxonomy" id="1353009"/>
    <lineage>
        <taxon>Eukaryota</taxon>
        <taxon>Fungi</taxon>
        <taxon>Dikarya</taxon>
        <taxon>Basidiomycota</taxon>
        <taxon>Agaricomycotina</taxon>
        <taxon>Agaricomycetes</taxon>
        <taxon>Polyporales</taxon>
        <taxon>Polyporaceae</taxon>
        <taxon>Trametes</taxon>
    </lineage>
</organism>
<dbReference type="InterPro" id="IPR029510">
    <property type="entry name" value="Ald_DH_CS_GLU"/>
</dbReference>
<dbReference type="AlphaFoldDB" id="A0A1Y2IF11"/>
<dbReference type="InterPro" id="IPR016162">
    <property type="entry name" value="Ald_DH_N"/>
</dbReference>
<evidence type="ECO:0000256" key="1">
    <source>
        <dbReference type="ARBA" id="ARBA00009986"/>
    </source>
</evidence>
<evidence type="ECO:0000256" key="7">
    <source>
        <dbReference type="RuleBase" id="RU003345"/>
    </source>
</evidence>
<keyword evidence="10" id="KW-1185">Reference proteome</keyword>
<dbReference type="FunFam" id="3.40.309.10:FF:000003">
    <property type="entry name" value="Aldehyde dehydrogenase"/>
    <property type="match status" value="1"/>
</dbReference>
<evidence type="ECO:0000256" key="3">
    <source>
        <dbReference type="ARBA" id="ARBA00023027"/>
    </source>
</evidence>
<dbReference type="FunFam" id="3.40.605.10:FF:000004">
    <property type="entry name" value="Aldehyde dehydrogenase"/>
    <property type="match status" value="1"/>
</dbReference>
<accession>A0A1Y2IF11</accession>
<evidence type="ECO:0000313" key="9">
    <source>
        <dbReference type="EMBL" id="OSC99243.1"/>
    </source>
</evidence>
<feature type="domain" description="Aldehyde dehydrogenase" evidence="8">
    <location>
        <begin position="13"/>
        <end position="438"/>
    </location>
</feature>
<dbReference type="InterPro" id="IPR016160">
    <property type="entry name" value="Ald_DH_CS_CYS"/>
</dbReference>
<dbReference type="InterPro" id="IPR015590">
    <property type="entry name" value="Aldehyde_DH_dom"/>
</dbReference>
<dbReference type="InterPro" id="IPR016163">
    <property type="entry name" value="Ald_DH_C"/>
</dbReference>
<dbReference type="EMBL" id="KZ084129">
    <property type="protein sequence ID" value="OSC99243.1"/>
    <property type="molecule type" value="Genomic_DNA"/>
</dbReference>
<dbReference type="PIRSF" id="PIRSF036492">
    <property type="entry name" value="ALDH"/>
    <property type="match status" value="1"/>
</dbReference>
<dbReference type="InterPro" id="IPR016161">
    <property type="entry name" value="Ald_DH/histidinol_DH"/>
</dbReference>
<dbReference type="InterPro" id="IPR012394">
    <property type="entry name" value="Aldehyde_DH_NAD(P)"/>
</dbReference>
<evidence type="ECO:0000259" key="8">
    <source>
        <dbReference type="Pfam" id="PF00171"/>
    </source>
</evidence>
<dbReference type="Gene3D" id="3.40.309.10">
    <property type="entry name" value="Aldehyde Dehydrogenase, Chain A, domain 2"/>
    <property type="match status" value="1"/>
</dbReference>